<sequence length="364" mass="41169">MFSSWTERQGQVGDLRHQSREELQELLVRQEKILSNKRFLQTLPDKGKKIQEFADKLRLTIEHHIEEESRQSLVSAARTELQSKYQQAFTNQQQRAVATTPAASDQNHQNEITAGHAVQEKETLPVSSHVQKNTTLDKRQDQFVSRAAAVETMETAAAGASLNSDGTKEGDLAEALERVTLSETSSGLSSESKDPLNSRARDTYFLRNQTPKKPHYVTVLEKTETSSAPRKQKFKPNQLPQRNDISPSGSLSPGQSSEGSSPLSSQARKERDRKHLDDITAAKLPPLHHNPAQLLSLEESAILLKEQTKKQQVMYTLFCLCVENDITPTDSIRRYYFTVKEFCDVERQTRRQIQRHSEDSDGLC</sequence>
<evidence type="ECO:0000313" key="2">
    <source>
        <dbReference type="Ensembl" id="ENSAPOP00000016030.1"/>
    </source>
</evidence>
<protein>
    <submittedName>
        <fullName evidence="2">RNA polymerase II subunit M</fullName>
    </submittedName>
</protein>
<dbReference type="Proteomes" id="UP000257200">
    <property type="component" value="Unplaced"/>
</dbReference>
<dbReference type="InterPro" id="IPR051375">
    <property type="entry name" value="Tuftelin_GRINL1A/MYZAP/CCD68"/>
</dbReference>
<accession>A0A3Q1GEC1</accession>
<dbReference type="GO" id="GO:0006368">
    <property type="term" value="P:transcription elongation by RNA polymerase II"/>
    <property type="evidence" value="ECO:0007669"/>
    <property type="project" value="InterPro"/>
</dbReference>
<dbReference type="GO" id="GO:0035556">
    <property type="term" value="P:intracellular signal transduction"/>
    <property type="evidence" value="ECO:0007669"/>
    <property type="project" value="TreeGrafter"/>
</dbReference>
<keyword evidence="3" id="KW-1185">Reference proteome</keyword>
<dbReference type="PANTHER" id="PTHR23171">
    <property type="entry name" value="GDOWN1"/>
    <property type="match status" value="1"/>
</dbReference>
<dbReference type="PRINTS" id="PR02085">
    <property type="entry name" value="POLR2GRINL1"/>
</dbReference>
<dbReference type="GO" id="GO:0003711">
    <property type="term" value="F:transcription elongation factor activity"/>
    <property type="evidence" value="ECO:0007669"/>
    <property type="project" value="InterPro"/>
</dbReference>
<evidence type="ECO:0000313" key="3">
    <source>
        <dbReference type="Proteomes" id="UP000257200"/>
    </source>
</evidence>
<dbReference type="GO" id="GO:0005634">
    <property type="term" value="C:nucleus"/>
    <property type="evidence" value="ECO:0007669"/>
    <property type="project" value="InterPro"/>
</dbReference>
<dbReference type="PANTHER" id="PTHR23171:SF4">
    <property type="entry name" value="TUFTELIN"/>
    <property type="match status" value="1"/>
</dbReference>
<evidence type="ECO:0000256" key="1">
    <source>
        <dbReference type="SAM" id="MobiDB-lite"/>
    </source>
</evidence>
<organism evidence="2 3">
    <name type="scientific">Acanthochromis polyacanthus</name>
    <name type="common">spiny chromis</name>
    <dbReference type="NCBI Taxonomy" id="80966"/>
    <lineage>
        <taxon>Eukaryota</taxon>
        <taxon>Metazoa</taxon>
        <taxon>Chordata</taxon>
        <taxon>Craniata</taxon>
        <taxon>Vertebrata</taxon>
        <taxon>Euteleostomi</taxon>
        <taxon>Actinopterygii</taxon>
        <taxon>Neopterygii</taxon>
        <taxon>Teleostei</taxon>
        <taxon>Neoteleostei</taxon>
        <taxon>Acanthomorphata</taxon>
        <taxon>Ovalentaria</taxon>
        <taxon>Pomacentridae</taxon>
        <taxon>Acanthochromis</taxon>
    </lineage>
</organism>
<feature type="compositionally biased region" description="Low complexity" evidence="1">
    <location>
        <begin position="246"/>
        <end position="266"/>
    </location>
</feature>
<feature type="compositionally biased region" description="Low complexity" evidence="1">
    <location>
        <begin position="181"/>
        <end position="190"/>
    </location>
</feature>
<dbReference type="Pfam" id="PF15328">
    <property type="entry name" value="GCOM2"/>
    <property type="match status" value="1"/>
</dbReference>
<dbReference type="Ensembl" id="ENSAPOT00000024904.1">
    <property type="protein sequence ID" value="ENSAPOP00000016030.1"/>
    <property type="gene ID" value="ENSAPOG00000019085.1"/>
</dbReference>
<name>A0A3Q1GEC1_9TELE</name>
<dbReference type="InterPro" id="IPR026213">
    <property type="entry name" value="GRINL1"/>
</dbReference>
<dbReference type="STRING" id="80966.ENSAPOP00000016030"/>
<feature type="compositionally biased region" description="Basic and acidic residues" evidence="1">
    <location>
        <begin position="191"/>
        <end position="204"/>
    </location>
</feature>
<dbReference type="GeneTree" id="ENSGT00940000179238"/>
<reference evidence="2" key="2">
    <citation type="submission" date="2025-09" db="UniProtKB">
        <authorList>
            <consortium name="Ensembl"/>
        </authorList>
    </citation>
    <scope>IDENTIFICATION</scope>
</reference>
<dbReference type="InParanoid" id="A0A3Q1GEC1"/>
<proteinExistence type="predicted"/>
<feature type="region of interest" description="Disordered" evidence="1">
    <location>
        <begin position="181"/>
        <end position="274"/>
    </location>
</feature>
<dbReference type="AlphaFoldDB" id="A0A3Q1GEC1"/>
<reference evidence="2" key="1">
    <citation type="submission" date="2025-08" db="UniProtKB">
        <authorList>
            <consortium name="Ensembl"/>
        </authorList>
    </citation>
    <scope>IDENTIFICATION</scope>
</reference>